<dbReference type="GeneID" id="25909235"/>
<keyword evidence="3" id="KW-1185">Reference proteome</keyword>
<accession>A0A0L0FPX9</accession>
<sequence length="521" mass="57700">MILQDTLGEAPGPDFKSADSHVLQSLTRWTSSIETSSLKSSIRPASTTATNTPSNCNIIDQTTTPSSVDIIVPTHTKRCISRTHDISCKNGKTFDIAALIASDSIFDKLSCDTSSADCNSTATTRTINADDSAKHDISSRSTAEYASLSADKNSECDDNQRDKLSTLFSSMPKLGQKIRYRTRKCNMKLTQLQNELSRNATKSLMGSDNSCGSTPDRDDMKTAEIPQRPEDDSQPTKVDSKMLQRPSVRRNSIHVDNTPTFFNSTAVRASLRRGSAPQVSANETIDSGSNFYLMSSPRSNLLQAISSLPDIEGNQNIELMGSNCGILDVRCIGWESPHREKIASTCEVDGTSTEDDWVFSMTARSDPAITASTQLRTQSAKDYSTPKKSSSTVAALRNLLPVFNGRRHSDRKSCENESDTLHESLRSCMKPKSNRVVISERVTITSTFSACTYDRSTVARPRLSRFEHMTLYKELMEYKINEMPVHFESLHLTNMHRLRGGGVGHEIMCEIVNSIMRRNTQ</sequence>
<feature type="region of interest" description="Disordered" evidence="1">
    <location>
        <begin position="198"/>
        <end position="245"/>
    </location>
</feature>
<evidence type="ECO:0000313" key="3">
    <source>
        <dbReference type="Proteomes" id="UP000054560"/>
    </source>
</evidence>
<dbReference type="AlphaFoldDB" id="A0A0L0FPX9"/>
<feature type="compositionally biased region" description="Polar residues" evidence="1">
    <location>
        <begin position="198"/>
        <end position="213"/>
    </location>
</feature>
<dbReference type="EMBL" id="KQ242411">
    <property type="protein sequence ID" value="KNC78857.1"/>
    <property type="molecule type" value="Genomic_DNA"/>
</dbReference>
<gene>
    <name evidence="2" type="ORF">SARC_08731</name>
</gene>
<protein>
    <submittedName>
        <fullName evidence="2">Uncharacterized protein</fullName>
    </submittedName>
</protein>
<dbReference type="Proteomes" id="UP000054560">
    <property type="component" value="Unassembled WGS sequence"/>
</dbReference>
<dbReference type="RefSeq" id="XP_014152759.1">
    <property type="nucleotide sequence ID" value="XM_014297284.1"/>
</dbReference>
<reference evidence="2 3" key="1">
    <citation type="submission" date="2011-02" db="EMBL/GenBank/DDBJ databases">
        <title>The Genome Sequence of Sphaeroforma arctica JP610.</title>
        <authorList>
            <consortium name="The Broad Institute Genome Sequencing Platform"/>
            <person name="Russ C."/>
            <person name="Cuomo C."/>
            <person name="Young S.K."/>
            <person name="Zeng Q."/>
            <person name="Gargeya S."/>
            <person name="Alvarado L."/>
            <person name="Berlin A."/>
            <person name="Chapman S.B."/>
            <person name="Chen Z."/>
            <person name="Freedman E."/>
            <person name="Gellesch M."/>
            <person name="Goldberg J."/>
            <person name="Griggs A."/>
            <person name="Gujja S."/>
            <person name="Heilman E."/>
            <person name="Heiman D."/>
            <person name="Howarth C."/>
            <person name="Mehta T."/>
            <person name="Neiman D."/>
            <person name="Pearson M."/>
            <person name="Roberts A."/>
            <person name="Saif S."/>
            <person name="Shea T."/>
            <person name="Shenoy N."/>
            <person name="Sisk P."/>
            <person name="Stolte C."/>
            <person name="Sykes S."/>
            <person name="White J."/>
            <person name="Yandava C."/>
            <person name="Burger G."/>
            <person name="Gray M.W."/>
            <person name="Holland P.W.H."/>
            <person name="King N."/>
            <person name="Lang F.B.F."/>
            <person name="Roger A.J."/>
            <person name="Ruiz-Trillo I."/>
            <person name="Haas B."/>
            <person name="Nusbaum C."/>
            <person name="Birren B."/>
        </authorList>
    </citation>
    <scope>NUCLEOTIDE SEQUENCE [LARGE SCALE GENOMIC DNA]</scope>
    <source>
        <strain evidence="2 3">JP610</strain>
    </source>
</reference>
<evidence type="ECO:0000256" key="1">
    <source>
        <dbReference type="SAM" id="MobiDB-lite"/>
    </source>
</evidence>
<evidence type="ECO:0000313" key="2">
    <source>
        <dbReference type="EMBL" id="KNC78857.1"/>
    </source>
</evidence>
<name>A0A0L0FPX9_9EUKA</name>
<proteinExistence type="predicted"/>
<organism evidence="2 3">
    <name type="scientific">Sphaeroforma arctica JP610</name>
    <dbReference type="NCBI Taxonomy" id="667725"/>
    <lineage>
        <taxon>Eukaryota</taxon>
        <taxon>Ichthyosporea</taxon>
        <taxon>Ichthyophonida</taxon>
        <taxon>Sphaeroforma</taxon>
    </lineage>
</organism>
<feature type="compositionally biased region" description="Basic and acidic residues" evidence="1">
    <location>
        <begin position="215"/>
        <end position="231"/>
    </location>
</feature>